<sequence>MQTEATTRPPVALRNAKWSELGDVPLMEFVDLLKRFACVAAASILASIGSNSFAIGLSVFFGLWAVVSAIDKTKS</sequence>
<feature type="transmembrane region" description="Helical" evidence="1">
    <location>
        <begin position="36"/>
        <end position="67"/>
    </location>
</feature>
<gene>
    <name evidence="2" type="ORF">DZC30_19595</name>
</gene>
<comment type="caution">
    <text evidence="2">The sequence shown here is derived from an EMBL/GenBank/DDBJ whole genome shotgun (WGS) entry which is preliminary data.</text>
</comment>
<organism evidence="2 3">
    <name type="scientific">Comamonas testosteroni</name>
    <name type="common">Pseudomonas testosteroni</name>
    <dbReference type="NCBI Taxonomy" id="285"/>
    <lineage>
        <taxon>Bacteria</taxon>
        <taxon>Pseudomonadati</taxon>
        <taxon>Pseudomonadota</taxon>
        <taxon>Betaproteobacteria</taxon>
        <taxon>Burkholderiales</taxon>
        <taxon>Comamonadaceae</taxon>
        <taxon>Comamonas</taxon>
    </lineage>
</organism>
<reference evidence="2 3" key="1">
    <citation type="submission" date="2018-08" db="EMBL/GenBank/DDBJ databases">
        <title>Comamonas testosteroni strain SWCO2.</title>
        <authorList>
            <person name="Jiang N."/>
            <person name="Zhang X.Z."/>
        </authorList>
    </citation>
    <scope>NUCLEOTIDE SEQUENCE [LARGE SCALE GENOMIC DNA]</scope>
    <source>
        <strain evidence="2 3">SWCO2</strain>
    </source>
</reference>
<dbReference type="AlphaFoldDB" id="A0A373F9Y2"/>
<name>A0A373F9Y2_COMTE</name>
<dbReference type="EMBL" id="QURR01000032">
    <property type="protein sequence ID" value="RGE40954.1"/>
    <property type="molecule type" value="Genomic_DNA"/>
</dbReference>
<keyword evidence="1" id="KW-0812">Transmembrane</keyword>
<dbReference type="Proteomes" id="UP000261948">
    <property type="component" value="Unassembled WGS sequence"/>
</dbReference>
<protein>
    <submittedName>
        <fullName evidence="2">Uncharacterized protein</fullName>
    </submittedName>
</protein>
<evidence type="ECO:0000313" key="3">
    <source>
        <dbReference type="Proteomes" id="UP000261948"/>
    </source>
</evidence>
<accession>A0A373F9Y2</accession>
<evidence type="ECO:0000256" key="1">
    <source>
        <dbReference type="SAM" id="Phobius"/>
    </source>
</evidence>
<keyword evidence="3" id="KW-1185">Reference proteome</keyword>
<keyword evidence="1" id="KW-1133">Transmembrane helix</keyword>
<evidence type="ECO:0000313" key="2">
    <source>
        <dbReference type="EMBL" id="RGE40954.1"/>
    </source>
</evidence>
<keyword evidence="1" id="KW-0472">Membrane</keyword>
<proteinExistence type="predicted"/>